<gene>
    <name evidence="1" type="ORF">PAXRUDRAFT_525080</name>
</gene>
<sequence length="78" mass="9164">MPNKSGRSLTEEDDEHERIWLDHGKVRDDTMKARSRARHDTFALLPSCFHITKSLKSTVAKLHEMPDMKYNANEQTYF</sequence>
<reference evidence="2" key="2">
    <citation type="submission" date="2015-01" db="EMBL/GenBank/DDBJ databases">
        <title>Evolutionary Origins and Diversification of the Mycorrhizal Mutualists.</title>
        <authorList>
            <consortium name="DOE Joint Genome Institute"/>
            <consortium name="Mycorrhizal Genomics Consortium"/>
            <person name="Kohler A."/>
            <person name="Kuo A."/>
            <person name="Nagy L.G."/>
            <person name="Floudas D."/>
            <person name="Copeland A."/>
            <person name="Barry K.W."/>
            <person name="Cichocki N."/>
            <person name="Veneault-Fourrey C."/>
            <person name="LaButti K."/>
            <person name="Lindquist E.A."/>
            <person name="Lipzen A."/>
            <person name="Lundell T."/>
            <person name="Morin E."/>
            <person name="Murat C."/>
            <person name="Riley R."/>
            <person name="Ohm R."/>
            <person name="Sun H."/>
            <person name="Tunlid A."/>
            <person name="Henrissat B."/>
            <person name="Grigoriev I.V."/>
            <person name="Hibbett D.S."/>
            <person name="Martin F."/>
        </authorList>
    </citation>
    <scope>NUCLEOTIDE SEQUENCE [LARGE SCALE GENOMIC DNA]</scope>
    <source>
        <strain evidence="2">Ve08.2h10</strain>
    </source>
</reference>
<dbReference type="Proteomes" id="UP000054538">
    <property type="component" value="Unassembled WGS sequence"/>
</dbReference>
<evidence type="ECO:0000313" key="2">
    <source>
        <dbReference type="Proteomes" id="UP000054538"/>
    </source>
</evidence>
<accession>A0A0D0D8E3</accession>
<protein>
    <submittedName>
        <fullName evidence="1">Uncharacterized protein</fullName>
    </submittedName>
</protein>
<proteinExistence type="predicted"/>
<organism evidence="1 2">
    <name type="scientific">Paxillus rubicundulus Ve08.2h10</name>
    <dbReference type="NCBI Taxonomy" id="930991"/>
    <lineage>
        <taxon>Eukaryota</taxon>
        <taxon>Fungi</taxon>
        <taxon>Dikarya</taxon>
        <taxon>Basidiomycota</taxon>
        <taxon>Agaricomycotina</taxon>
        <taxon>Agaricomycetes</taxon>
        <taxon>Agaricomycetidae</taxon>
        <taxon>Boletales</taxon>
        <taxon>Paxilineae</taxon>
        <taxon>Paxillaceae</taxon>
        <taxon>Paxillus</taxon>
    </lineage>
</organism>
<reference evidence="1 2" key="1">
    <citation type="submission" date="2014-04" db="EMBL/GenBank/DDBJ databases">
        <authorList>
            <consortium name="DOE Joint Genome Institute"/>
            <person name="Kuo A."/>
            <person name="Kohler A."/>
            <person name="Jargeat P."/>
            <person name="Nagy L.G."/>
            <person name="Floudas D."/>
            <person name="Copeland A."/>
            <person name="Barry K.W."/>
            <person name="Cichocki N."/>
            <person name="Veneault-Fourrey C."/>
            <person name="LaButti K."/>
            <person name="Lindquist E.A."/>
            <person name="Lipzen A."/>
            <person name="Lundell T."/>
            <person name="Morin E."/>
            <person name="Murat C."/>
            <person name="Sun H."/>
            <person name="Tunlid A."/>
            <person name="Henrissat B."/>
            <person name="Grigoriev I.V."/>
            <person name="Hibbett D.S."/>
            <person name="Martin F."/>
            <person name="Nordberg H.P."/>
            <person name="Cantor M.N."/>
            <person name="Hua S.X."/>
        </authorList>
    </citation>
    <scope>NUCLEOTIDE SEQUENCE [LARGE SCALE GENOMIC DNA]</scope>
    <source>
        <strain evidence="1 2">Ve08.2h10</strain>
    </source>
</reference>
<evidence type="ECO:0000313" key="1">
    <source>
        <dbReference type="EMBL" id="KIK93257.1"/>
    </source>
</evidence>
<name>A0A0D0D8E3_9AGAM</name>
<keyword evidence="2" id="KW-1185">Reference proteome</keyword>
<dbReference type="InParanoid" id="A0A0D0D8E3"/>
<dbReference type="EMBL" id="KN825200">
    <property type="protein sequence ID" value="KIK93257.1"/>
    <property type="molecule type" value="Genomic_DNA"/>
</dbReference>
<dbReference type="HOGENOM" id="CLU_2622735_0_0_1"/>
<dbReference type="AlphaFoldDB" id="A0A0D0D8E3"/>